<name>A0A7H8R7P9_TALRU</name>
<proteinExistence type="predicted"/>
<dbReference type="AlphaFoldDB" id="A0A7H8R7P9"/>
<dbReference type="KEGG" id="trg:TRUGW13939_09335"/>
<dbReference type="EMBL" id="CP055902">
    <property type="protein sequence ID" value="QKX62177.1"/>
    <property type="molecule type" value="Genomic_DNA"/>
</dbReference>
<feature type="compositionally biased region" description="Polar residues" evidence="1">
    <location>
        <begin position="8"/>
        <end position="25"/>
    </location>
</feature>
<dbReference type="RefSeq" id="XP_035348351.1">
    <property type="nucleotide sequence ID" value="XM_035492458.1"/>
</dbReference>
<dbReference type="GeneID" id="55996818"/>
<organism evidence="2 3">
    <name type="scientific">Talaromyces rugulosus</name>
    <name type="common">Penicillium rugulosum</name>
    <dbReference type="NCBI Taxonomy" id="121627"/>
    <lineage>
        <taxon>Eukaryota</taxon>
        <taxon>Fungi</taxon>
        <taxon>Dikarya</taxon>
        <taxon>Ascomycota</taxon>
        <taxon>Pezizomycotina</taxon>
        <taxon>Eurotiomycetes</taxon>
        <taxon>Eurotiomycetidae</taxon>
        <taxon>Eurotiales</taxon>
        <taxon>Trichocomaceae</taxon>
        <taxon>Talaromyces</taxon>
        <taxon>Talaromyces sect. Islandici</taxon>
    </lineage>
</organism>
<feature type="compositionally biased region" description="Basic and acidic residues" evidence="1">
    <location>
        <begin position="33"/>
        <end position="42"/>
    </location>
</feature>
<dbReference type="OrthoDB" id="4226624at2759"/>
<feature type="region of interest" description="Disordered" evidence="1">
    <location>
        <begin position="1"/>
        <end position="89"/>
    </location>
</feature>
<reference evidence="3" key="1">
    <citation type="submission" date="2020-06" db="EMBL/GenBank/DDBJ databases">
        <title>A chromosome-scale genome assembly of Talaromyces rugulosus W13939.</title>
        <authorList>
            <person name="Wang B."/>
            <person name="Guo L."/>
            <person name="Ye K."/>
            <person name="Wang L."/>
        </authorList>
    </citation>
    <scope>NUCLEOTIDE SEQUENCE [LARGE SCALE GENOMIC DNA]</scope>
    <source>
        <strain evidence="3">W13939</strain>
    </source>
</reference>
<keyword evidence="3" id="KW-1185">Reference proteome</keyword>
<evidence type="ECO:0000313" key="3">
    <source>
        <dbReference type="Proteomes" id="UP000509510"/>
    </source>
</evidence>
<gene>
    <name evidence="2" type="ORF">TRUGW13939_09335</name>
</gene>
<sequence length="89" mass="9873">MAEKVKRTLNTLKPDSQQDTPSKQTPSSSQGQKKSDSQKPKDISSLPVEKQFETDYDKSGNLVPDPVHFDPEQDMVGASLDDFSDHGDH</sequence>
<dbReference type="Proteomes" id="UP000509510">
    <property type="component" value="Chromosome V"/>
</dbReference>
<accession>A0A7H8R7P9</accession>
<protein>
    <submittedName>
        <fullName evidence="2">Uncharacterized protein</fullName>
    </submittedName>
</protein>
<evidence type="ECO:0000313" key="2">
    <source>
        <dbReference type="EMBL" id="QKX62177.1"/>
    </source>
</evidence>
<evidence type="ECO:0000256" key="1">
    <source>
        <dbReference type="SAM" id="MobiDB-lite"/>
    </source>
</evidence>